<organism evidence="3 4">
    <name type="scientific">Stylophora pistillata</name>
    <name type="common">Smooth cauliflower coral</name>
    <dbReference type="NCBI Taxonomy" id="50429"/>
    <lineage>
        <taxon>Eukaryota</taxon>
        <taxon>Metazoa</taxon>
        <taxon>Cnidaria</taxon>
        <taxon>Anthozoa</taxon>
        <taxon>Hexacorallia</taxon>
        <taxon>Scleractinia</taxon>
        <taxon>Astrocoeniina</taxon>
        <taxon>Pocilloporidae</taxon>
        <taxon>Stylophora</taxon>
    </lineage>
</organism>
<keyword evidence="4" id="KW-1185">Reference proteome</keyword>
<dbReference type="GO" id="GO:0031012">
    <property type="term" value="C:extracellular matrix"/>
    <property type="evidence" value="ECO:0007669"/>
    <property type="project" value="TreeGrafter"/>
</dbReference>
<dbReference type="Proteomes" id="UP000225706">
    <property type="component" value="Unassembled WGS sequence"/>
</dbReference>
<proteinExistence type="predicted"/>
<dbReference type="PANTHER" id="PTHR11311:SF15">
    <property type="entry name" value="SPONDIN-2"/>
    <property type="match status" value="1"/>
</dbReference>
<feature type="chain" id="PRO_5012767119" evidence="1">
    <location>
        <begin position="22"/>
        <end position="249"/>
    </location>
</feature>
<evidence type="ECO:0000259" key="2">
    <source>
        <dbReference type="PROSITE" id="PS51020"/>
    </source>
</evidence>
<dbReference type="InterPro" id="IPR051418">
    <property type="entry name" value="Spondin/Thrombospondin_T1"/>
</dbReference>
<keyword evidence="1" id="KW-0732">Signal</keyword>
<dbReference type="NCBIfam" id="NF038123">
    <property type="entry name" value="NF038123_dom"/>
    <property type="match status" value="1"/>
</dbReference>
<feature type="signal peptide" evidence="1">
    <location>
        <begin position="1"/>
        <end position="21"/>
    </location>
</feature>
<dbReference type="AlphaFoldDB" id="A0A2B4RQ56"/>
<comment type="caution">
    <text evidence="3">The sequence shown here is derived from an EMBL/GenBank/DDBJ whole genome shotgun (WGS) entry which is preliminary data.</text>
</comment>
<dbReference type="PROSITE" id="PS51020">
    <property type="entry name" value="SPONDIN"/>
    <property type="match status" value="1"/>
</dbReference>
<accession>A0A2B4RQ56</accession>
<name>A0A2B4RQ56_STYPI</name>
<evidence type="ECO:0000256" key="1">
    <source>
        <dbReference type="SAM" id="SignalP"/>
    </source>
</evidence>
<dbReference type="PANTHER" id="PTHR11311">
    <property type="entry name" value="SPONDIN"/>
    <property type="match status" value="1"/>
</dbReference>
<dbReference type="InterPro" id="IPR038678">
    <property type="entry name" value="Spondin_N_sf"/>
</dbReference>
<dbReference type="Gene3D" id="2.60.40.2130">
    <property type="entry name" value="F-spondin domain"/>
    <property type="match status" value="1"/>
</dbReference>
<reference evidence="4" key="1">
    <citation type="journal article" date="2017" name="bioRxiv">
        <title>Comparative analysis of the genomes of Stylophora pistillata and Acropora digitifera provides evidence for extensive differences between species of corals.</title>
        <authorList>
            <person name="Voolstra C.R."/>
            <person name="Li Y."/>
            <person name="Liew Y.J."/>
            <person name="Baumgarten S."/>
            <person name="Zoccola D."/>
            <person name="Flot J.-F."/>
            <person name="Tambutte S."/>
            <person name="Allemand D."/>
            <person name="Aranda M."/>
        </authorList>
    </citation>
    <scope>NUCLEOTIDE SEQUENCE [LARGE SCALE GENOMIC DNA]</scope>
</reference>
<dbReference type="GO" id="GO:0007155">
    <property type="term" value="P:cell adhesion"/>
    <property type="evidence" value="ECO:0007669"/>
    <property type="project" value="TreeGrafter"/>
</dbReference>
<protein>
    <submittedName>
        <fullName evidence="3">Spondin-1</fullName>
    </submittedName>
</protein>
<dbReference type="InterPro" id="IPR009465">
    <property type="entry name" value="Spondin_N"/>
</dbReference>
<evidence type="ECO:0000313" key="3">
    <source>
        <dbReference type="EMBL" id="PFX20564.1"/>
    </source>
</evidence>
<dbReference type="STRING" id="50429.A0A2B4RQ56"/>
<evidence type="ECO:0000313" key="4">
    <source>
        <dbReference type="Proteomes" id="UP000225706"/>
    </source>
</evidence>
<sequence length="249" mass="27182">MAKCLSIIAAFVNVLVASSMAVKCPGDVTYTLTWRGSWSTENHPNATLPSGAHFSNLIGCTHGSEYIMWRTGMMASPGVKLVAEEGQTGTLETEIKVQKDAEKVWQVILPGFGLGAEAEKTDIEVKVTPDYSKVSLISMLGPSPDWYVGIDSHDLCNDGQWRKTWDVTMLPPYDSGTDSGLQFESSDQPTVPPQPIFRINNTMEGAFKANNAIKSLGEFRFKLMDNSAGKDCVNLLMIVSVTSIVAFMF</sequence>
<dbReference type="OrthoDB" id="6090599at2759"/>
<feature type="domain" description="Spondin" evidence="2">
    <location>
        <begin position="18"/>
        <end position="207"/>
    </location>
</feature>
<dbReference type="EMBL" id="LSMT01000312">
    <property type="protein sequence ID" value="PFX20564.1"/>
    <property type="molecule type" value="Genomic_DNA"/>
</dbReference>
<gene>
    <name evidence="3" type="primary">SPON1</name>
    <name evidence="3" type="ORF">AWC38_SpisGene14969</name>
</gene>
<dbReference type="Pfam" id="PF06468">
    <property type="entry name" value="Spond_N"/>
    <property type="match status" value="1"/>
</dbReference>